<keyword evidence="1" id="KW-0175">Coiled coil</keyword>
<dbReference type="VEuPathDB" id="FungiDB:PV09_08040"/>
<organism evidence="2 3">
    <name type="scientific">Verruconis gallopava</name>
    <dbReference type="NCBI Taxonomy" id="253628"/>
    <lineage>
        <taxon>Eukaryota</taxon>
        <taxon>Fungi</taxon>
        <taxon>Dikarya</taxon>
        <taxon>Ascomycota</taxon>
        <taxon>Pezizomycotina</taxon>
        <taxon>Dothideomycetes</taxon>
        <taxon>Pleosporomycetidae</taxon>
        <taxon>Venturiales</taxon>
        <taxon>Sympoventuriaceae</taxon>
        <taxon>Verruconis</taxon>
    </lineage>
</organism>
<dbReference type="GeneID" id="27316013"/>
<dbReference type="RefSeq" id="XP_016210196.1">
    <property type="nucleotide sequence ID" value="XM_016361890.1"/>
</dbReference>
<evidence type="ECO:0000256" key="1">
    <source>
        <dbReference type="SAM" id="Coils"/>
    </source>
</evidence>
<dbReference type="InParanoid" id="A0A0D1YHJ8"/>
<sequence length="554" mass="62334">MGAIKSQKLVACRKCTIFQGTRSELAHHQKVHHYIARKPKPKSPSISPRLDRFFDDQFHSLFIKSPTISNSITKGLDLPAAARDAAPLQESPLSALAQVYSQVPAECGEQLDPTPQEDYISCFVDLEPKESAPWPSSDGERLFSPVPSLIPDIETYSEQQLVPFTGLPPTSRSDPRPETISQNISSINNPAGNRHLMVEFEPDSVLEQTIPETHHPTVDHAETLPKFLSSVEPQLRDLRHAPHTIASDAHTDHCHEHKNEIEVLRDEIGFLRELIMQNMRSVDARMEQHNHELAQTAVHHDRYYGAILSGLESFDAHVINCIKFHEKAVPIQRVEAIEGHCAQMNSDCVERYEKAATVQSLNALEERCNQRMSNLQREYQEYSQSVKHTLETGIAELENGVKTSGFLDSAERTSLRSKCQELSEKLRCLDAKYTALETDVQSARATLEGRLSEFEAQIETLQSSVARVRASQVESQNEVRTIQKSQSRLVESASLKMESVDAELARRNRDGENITKLAGSMRVAACRLKMVEDFLNRQFPSSFNVPMLAKTAER</sequence>
<dbReference type="Proteomes" id="UP000053259">
    <property type="component" value="Unassembled WGS sequence"/>
</dbReference>
<dbReference type="EMBL" id="KN847564">
    <property type="protein sequence ID" value="KIW00327.1"/>
    <property type="molecule type" value="Genomic_DNA"/>
</dbReference>
<reference evidence="2 3" key="1">
    <citation type="submission" date="2015-01" db="EMBL/GenBank/DDBJ databases">
        <title>The Genome Sequence of Ochroconis gallopava CBS43764.</title>
        <authorList>
            <consortium name="The Broad Institute Genomics Platform"/>
            <person name="Cuomo C."/>
            <person name="de Hoog S."/>
            <person name="Gorbushina A."/>
            <person name="Stielow B."/>
            <person name="Teixiera M."/>
            <person name="Abouelleil A."/>
            <person name="Chapman S.B."/>
            <person name="Priest M."/>
            <person name="Young S.K."/>
            <person name="Wortman J."/>
            <person name="Nusbaum C."/>
            <person name="Birren B."/>
        </authorList>
    </citation>
    <scope>NUCLEOTIDE SEQUENCE [LARGE SCALE GENOMIC DNA]</scope>
    <source>
        <strain evidence="2 3">CBS 43764</strain>
    </source>
</reference>
<accession>A0A0D1YHJ8</accession>
<dbReference type="HOGENOM" id="CLU_491928_0_0_1"/>
<proteinExistence type="predicted"/>
<protein>
    <submittedName>
        <fullName evidence="2">Uncharacterized protein</fullName>
    </submittedName>
</protein>
<name>A0A0D1YHJ8_9PEZI</name>
<keyword evidence="3" id="KW-1185">Reference proteome</keyword>
<evidence type="ECO:0000313" key="2">
    <source>
        <dbReference type="EMBL" id="KIW00327.1"/>
    </source>
</evidence>
<dbReference type="AlphaFoldDB" id="A0A0D1YHJ8"/>
<feature type="coiled-coil region" evidence="1">
    <location>
        <begin position="358"/>
        <end position="471"/>
    </location>
</feature>
<gene>
    <name evidence="2" type="ORF">PV09_08040</name>
</gene>
<evidence type="ECO:0000313" key="3">
    <source>
        <dbReference type="Proteomes" id="UP000053259"/>
    </source>
</evidence>